<accession>K1RNX9</accession>
<comment type="caution">
    <text evidence="1">The sequence shown here is derived from an EMBL/GenBank/DDBJ whole genome shotgun (WGS) entry which is preliminary data.</text>
</comment>
<dbReference type="InterPro" id="IPR046070">
    <property type="entry name" value="DUF6029"/>
</dbReference>
<proteinExistence type="predicted"/>
<feature type="non-terminal residue" evidence="1">
    <location>
        <position position="1"/>
    </location>
</feature>
<protein>
    <submittedName>
        <fullName evidence="1">Uncharacterized protein</fullName>
    </submittedName>
</protein>
<sequence length="105" mass="12080">KSRCASRRNTFIRTDYEGDWVAALVEFNMVPHWSFFVSDMYNLDETEANSFTKTNYYSAGFSYLKNRTRIQLSYGRNRAGYVCSGGACRYMPAYTGLNLVITSSF</sequence>
<gene>
    <name evidence="1" type="ORF">LEA_17942</name>
</gene>
<dbReference type="Pfam" id="PF19494">
    <property type="entry name" value="DUF6029"/>
    <property type="match status" value="1"/>
</dbReference>
<dbReference type="AlphaFoldDB" id="K1RNX9"/>
<dbReference type="EMBL" id="AJWY01012298">
    <property type="protein sequence ID" value="EKC50327.1"/>
    <property type="molecule type" value="Genomic_DNA"/>
</dbReference>
<name>K1RNX9_9ZZZZ</name>
<evidence type="ECO:0000313" key="1">
    <source>
        <dbReference type="EMBL" id="EKC50327.1"/>
    </source>
</evidence>
<organism evidence="1">
    <name type="scientific">human gut metagenome</name>
    <dbReference type="NCBI Taxonomy" id="408170"/>
    <lineage>
        <taxon>unclassified sequences</taxon>
        <taxon>metagenomes</taxon>
        <taxon>organismal metagenomes</taxon>
    </lineage>
</organism>
<reference evidence="1" key="1">
    <citation type="journal article" date="2013" name="Environ. Microbiol.">
        <title>Microbiota from the distal guts of lean and obese adolescents exhibit partial functional redundancy besides clear differences in community structure.</title>
        <authorList>
            <person name="Ferrer M."/>
            <person name="Ruiz A."/>
            <person name="Lanza F."/>
            <person name="Haange S.B."/>
            <person name="Oberbach A."/>
            <person name="Till H."/>
            <person name="Bargiela R."/>
            <person name="Campoy C."/>
            <person name="Segura M.T."/>
            <person name="Richter M."/>
            <person name="von Bergen M."/>
            <person name="Seifert J."/>
            <person name="Suarez A."/>
        </authorList>
    </citation>
    <scope>NUCLEOTIDE SEQUENCE</scope>
</reference>